<protein>
    <recommendedName>
        <fullName evidence="2">N-acetylglucosaminylphosphatidylinositol deacetylase</fullName>
        <ecNumber evidence="2">3.5.1.89</ecNumber>
    </recommendedName>
</protein>
<dbReference type="SUPFAM" id="SSF102588">
    <property type="entry name" value="LmbE-like"/>
    <property type="match status" value="1"/>
</dbReference>
<evidence type="ECO:0000256" key="1">
    <source>
        <dbReference type="ARBA" id="ARBA00006066"/>
    </source>
</evidence>
<dbReference type="STRING" id="1245528.M3K4K7"/>
<name>M3K4K7_CANMX</name>
<dbReference type="OrthoDB" id="440160at2759"/>
<dbReference type="EMBL" id="AOGT01000531">
    <property type="protein sequence ID" value="EMG49664.1"/>
    <property type="molecule type" value="Genomic_DNA"/>
</dbReference>
<keyword evidence="3" id="KW-1133">Transmembrane helix</keyword>
<dbReference type="EC" id="3.5.1.89" evidence="2"/>
<dbReference type="PANTHER" id="PTHR12993:SF11">
    <property type="entry name" value="N-ACETYLGLUCOSAMINYL-PHOSPHATIDYLINOSITOL DE-N-ACETYLASE"/>
    <property type="match status" value="1"/>
</dbReference>
<dbReference type="OMA" id="SCCRIAN"/>
<keyword evidence="5" id="KW-1185">Reference proteome</keyword>
<organism evidence="4 5">
    <name type="scientific">Candida maltosa (strain Xu316)</name>
    <name type="common">Yeast</name>
    <dbReference type="NCBI Taxonomy" id="1245528"/>
    <lineage>
        <taxon>Eukaryota</taxon>
        <taxon>Fungi</taxon>
        <taxon>Dikarya</taxon>
        <taxon>Ascomycota</taxon>
        <taxon>Saccharomycotina</taxon>
        <taxon>Pichiomycetes</taxon>
        <taxon>Debaryomycetaceae</taxon>
        <taxon>Candida/Lodderomyces clade</taxon>
        <taxon>Candida</taxon>
    </lineage>
</organism>
<dbReference type="PANTHER" id="PTHR12993">
    <property type="entry name" value="N-ACETYLGLUCOSAMINYL-PHOSPHATIDYLINOSITOL DE-N-ACETYLASE-RELATED"/>
    <property type="match status" value="1"/>
</dbReference>
<evidence type="ECO:0000256" key="3">
    <source>
        <dbReference type="SAM" id="Phobius"/>
    </source>
</evidence>
<dbReference type="eggNOG" id="KOG3332">
    <property type="taxonomic scope" value="Eukaryota"/>
</dbReference>
<reference evidence="4 5" key="1">
    <citation type="submission" date="2013-02" db="EMBL/GenBank/DDBJ databases">
        <title>Genome sequence of Candida maltosa Xu316, a potential industrial strain for xylitol and ethanol production.</title>
        <authorList>
            <person name="Yu J."/>
            <person name="Wang Q."/>
            <person name="Geng X."/>
            <person name="Bao W."/>
            <person name="He P."/>
            <person name="Cai J."/>
        </authorList>
    </citation>
    <scope>NUCLEOTIDE SEQUENCE [LARGE SCALE GENOMIC DNA]</scope>
    <source>
        <strain evidence="5">Xu316</strain>
    </source>
</reference>
<gene>
    <name evidence="4" type="ORF">G210_5507</name>
</gene>
<dbReference type="Pfam" id="PF02585">
    <property type="entry name" value="PIG-L"/>
    <property type="match status" value="1"/>
</dbReference>
<evidence type="ECO:0000313" key="4">
    <source>
        <dbReference type="EMBL" id="EMG49664.1"/>
    </source>
</evidence>
<dbReference type="Proteomes" id="UP000011777">
    <property type="component" value="Unassembled WGS sequence"/>
</dbReference>
<dbReference type="AlphaFoldDB" id="M3K4K7"/>
<sequence length="197" mass="22652">MIFKLPSIIFKFYLISFILWIFQTTIIPQTLTKYTNIEIKTQKFTSSVYPYTSLTIPKKFPITNSSISLVIAHPDDEVMFFAPSLIELNKDKYNNEVNIICFSSGNYIDSMSEIRRSELINSARILGINNVKILDYRDGMNETWKVQDIVSSLKDNIIPSKKPSVLITFDDQGVSNHPNHIALYHGTQKYIQGVSRF</sequence>
<dbReference type="Gene3D" id="3.40.50.10320">
    <property type="entry name" value="LmbE-like"/>
    <property type="match status" value="1"/>
</dbReference>
<dbReference type="GO" id="GO:0000225">
    <property type="term" value="F:N-acetylglucosaminylphosphatidylinositol deacetylase activity"/>
    <property type="evidence" value="ECO:0007669"/>
    <property type="project" value="UniProtKB-EC"/>
</dbReference>
<comment type="caution">
    <text evidence="4">The sequence shown here is derived from an EMBL/GenBank/DDBJ whole genome shotgun (WGS) entry which is preliminary data.</text>
</comment>
<keyword evidence="3" id="KW-0472">Membrane</keyword>
<dbReference type="InterPro" id="IPR003737">
    <property type="entry name" value="GlcNAc_PI_deacetylase-related"/>
</dbReference>
<comment type="similarity">
    <text evidence="1">Belongs to the PIGL family.</text>
</comment>
<proteinExistence type="inferred from homology"/>
<keyword evidence="3" id="KW-0812">Transmembrane</keyword>
<dbReference type="GO" id="GO:0005783">
    <property type="term" value="C:endoplasmic reticulum"/>
    <property type="evidence" value="ECO:0007669"/>
    <property type="project" value="TreeGrafter"/>
</dbReference>
<feature type="transmembrane region" description="Helical" evidence="3">
    <location>
        <begin position="12"/>
        <end position="31"/>
    </location>
</feature>
<evidence type="ECO:0000256" key="2">
    <source>
        <dbReference type="ARBA" id="ARBA00012176"/>
    </source>
</evidence>
<evidence type="ECO:0000313" key="5">
    <source>
        <dbReference type="Proteomes" id="UP000011777"/>
    </source>
</evidence>
<dbReference type="InterPro" id="IPR024078">
    <property type="entry name" value="LmbE-like_dom_sf"/>
</dbReference>
<accession>M3K4K7</accession>
<dbReference type="HOGENOM" id="CLU_1383988_0_0_1"/>